<dbReference type="InterPro" id="IPR009056">
    <property type="entry name" value="Cyt_c-like_dom"/>
</dbReference>
<evidence type="ECO:0000256" key="1">
    <source>
        <dbReference type="ARBA" id="ARBA00022448"/>
    </source>
</evidence>
<evidence type="ECO:0000256" key="7">
    <source>
        <dbReference type="SAM" id="MobiDB-lite"/>
    </source>
</evidence>
<dbReference type="InterPro" id="IPR002327">
    <property type="entry name" value="Cyt_c_1A/1B"/>
</dbReference>
<keyword evidence="8" id="KW-0732">Signal</keyword>
<accession>A0A1M4X781</accession>
<proteinExistence type="predicted"/>
<dbReference type="PROSITE" id="PS51007">
    <property type="entry name" value="CYTC"/>
    <property type="match status" value="2"/>
</dbReference>
<keyword evidence="5 6" id="KW-0408">Iron</keyword>
<evidence type="ECO:0000259" key="9">
    <source>
        <dbReference type="PROSITE" id="PS51007"/>
    </source>
</evidence>
<dbReference type="EMBL" id="FQUV01000003">
    <property type="protein sequence ID" value="SHE89328.1"/>
    <property type="molecule type" value="Genomic_DNA"/>
</dbReference>
<dbReference type="Gene3D" id="1.10.760.10">
    <property type="entry name" value="Cytochrome c-like domain"/>
    <property type="match status" value="2"/>
</dbReference>
<dbReference type="PRINTS" id="PR00604">
    <property type="entry name" value="CYTCHRMECIAB"/>
</dbReference>
<reference evidence="11" key="1">
    <citation type="submission" date="2016-11" db="EMBL/GenBank/DDBJ databases">
        <authorList>
            <person name="Varghese N."/>
            <person name="Submissions S."/>
        </authorList>
    </citation>
    <scope>NUCLEOTIDE SEQUENCE [LARGE SCALE GENOMIC DNA]</scope>
    <source>
        <strain evidence="11">DSM 100566</strain>
    </source>
</reference>
<feature type="region of interest" description="Disordered" evidence="7">
    <location>
        <begin position="204"/>
        <end position="224"/>
    </location>
</feature>
<dbReference type="GO" id="GO:0009055">
    <property type="term" value="F:electron transfer activity"/>
    <property type="evidence" value="ECO:0007669"/>
    <property type="project" value="InterPro"/>
</dbReference>
<feature type="signal peptide" evidence="8">
    <location>
        <begin position="1"/>
        <end position="20"/>
    </location>
</feature>
<feature type="chain" id="PRO_5009908246" evidence="8">
    <location>
        <begin position="21"/>
        <end position="349"/>
    </location>
</feature>
<evidence type="ECO:0000256" key="8">
    <source>
        <dbReference type="SAM" id="SignalP"/>
    </source>
</evidence>
<sequence length="349" mass="37339">MSKFLKVATALALISSPIAAETFGLGRAALPEEIAAWDKDVRPDGTGLPVGSGDVLTGEEVFADQCAVCHGDFAEGVGNWPKLAGGAGTLADDDPLKTVGSYWPYLSTTWDYVNRSMPFGNAQTLEPDEVYAIVAYILYSNDLVDDEFVLSNETFEDVVLPNHDGFIVDDRIETEHSKWIGEPCMENCKEDVKVTMRAMVLDVTPDEGGDDATSAEPEAVEETEVVEEAKGEEIAAEEVVAIDPELVAAGEKVFKKCKACHQVGEGAKNKTGPILNGIVGKAAGSVEGFKYSKALVAKADEGLVWTDETLAEFLAKPKSYIKGTKMSFAGLRKEKDLAAITAYLASLGN</sequence>
<name>A0A1M4X781_9RHOB</name>
<dbReference type="Pfam" id="PF00034">
    <property type="entry name" value="Cytochrom_C"/>
    <property type="match status" value="2"/>
</dbReference>
<dbReference type="Proteomes" id="UP000184144">
    <property type="component" value="Unassembled WGS sequence"/>
</dbReference>
<dbReference type="PANTHER" id="PTHR11961">
    <property type="entry name" value="CYTOCHROME C"/>
    <property type="match status" value="1"/>
</dbReference>
<dbReference type="GO" id="GO:0046872">
    <property type="term" value="F:metal ion binding"/>
    <property type="evidence" value="ECO:0007669"/>
    <property type="project" value="UniProtKB-KW"/>
</dbReference>
<dbReference type="SUPFAM" id="SSF46626">
    <property type="entry name" value="Cytochrome c"/>
    <property type="match status" value="2"/>
</dbReference>
<feature type="domain" description="Cytochrome c" evidence="9">
    <location>
        <begin position="245"/>
        <end position="348"/>
    </location>
</feature>
<feature type="domain" description="Cytochrome c" evidence="9">
    <location>
        <begin position="53"/>
        <end position="141"/>
    </location>
</feature>
<evidence type="ECO:0000313" key="10">
    <source>
        <dbReference type="EMBL" id="SHE89328.1"/>
    </source>
</evidence>
<evidence type="ECO:0000256" key="3">
    <source>
        <dbReference type="ARBA" id="ARBA00022723"/>
    </source>
</evidence>
<organism evidence="10 11">
    <name type="scientific">Litoreibacter ascidiaceicola</name>
    <dbReference type="NCBI Taxonomy" id="1486859"/>
    <lineage>
        <taxon>Bacteria</taxon>
        <taxon>Pseudomonadati</taxon>
        <taxon>Pseudomonadota</taxon>
        <taxon>Alphaproteobacteria</taxon>
        <taxon>Rhodobacterales</taxon>
        <taxon>Roseobacteraceae</taxon>
        <taxon>Litoreibacter</taxon>
    </lineage>
</organism>
<dbReference type="OrthoDB" id="9779283at2"/>
<evidence type="ECO:0000256" key="2">
    <source>
        <dbReference type="ARBA" id="ARBA00022617"/>
    </source>
</evidence>
<protein>
    <submittedName>
        <fullName evidence="10">Sulfur dehydrogenase subunit SoxD</fullName>
    </submittedName>
</protein>
<dbReference type="AlphaFoldDB" id="A0A1M4X781"/>
<evidence type="ECO:0000313" key="11">
    <source>
        <dbReference type="Proteomes" id="UP000184144"/>
    </source>
</evidence>
<keyword evidence="3 6" id="KW-0479">Metal-binding</keyword>
<keyword evidence="2 6" id="KW-0349">Heme</keyword>
<dbReference type="RefSeq" id="WP_073141909.1">
    <property type="nucleotide sequence ID" value="NZ_FQUV01000003.1"/>
</dbReference>
<gene>
    <name evidence="10" type="ORF">SAMN05444273_10367</name>
</gene>
<dbReference type="GO" id="GO:0020037">
    <property type="term" value="F:heme binding"/>
    <property type="evidence" value="ECO:0007669"/>
    <property type="project" value="InterPro"/>
</dbReference>
<keyword evidence="1" id="KW-0813">Transport</keyword>
<evidence type="ECO:0000256" key="5">
    <source>
        <dbReference type="ARBA" id="ARBA00023004"/>
    </source>
</evidence>
<dbReference type="InterPro" id="IPR036909">
    <property type="entry name" value="Cyt_c-like_dom_sf"/>
</dbReference>
<keyword evidence="11" id="KW-1185">Reference proteome</keyword>
<evidence type="ECO:0000256" key="4">
    <source>
        <dbReference type="ARBA" id="ARBA00022982"/>
    </source>
</evidence>
<keyword evidence="4" id="KW-0249">Electron transport</keyword>
<evidence type="ECO:0000256" key="6">
    <source>
        <dbReference type="PROSITE-ProRule" id="PRU00433"/>
    </source>
</evidence>
<dbReference type="STRING" id="1486859.SAMN05444273_10367"/>